<proteinExistence type="inferred from homology"/>
<gene>
    <name evidence="9" type="ORF">SAMN05216244_2125</name>
</gene>
<name>A0A1G9RTB3_9BACI</name>
<keyword evidence="10" id="KW-1185">Reference proteome</keyword>
<dbReference type="Proteomes" id="UP000182347">
    <property type="component" value="Unassembled WGS sequence"/>
</dbReference>
<feature type="site" description="Important for catalytic activity, responsible for pKa modulation of the active site Glu and correct orientation of both the proton donor and substrate" evidence="6">
    <location>
        <position position="169"/>
    </location>
</feature>
<dbReference type="PANTHER" id="PTHR43301">
    <property type="entry name" value="ARABINAN ENDO-1,5-ALPHA-L-ARABINOSIDASE"/>
    <property type="match status" value="1"/>
</dbReference>
<protein>
    <submittedName>
        <fullName evidence="9">Arabinan endo-1,5-alpha-L-arabinosidase</fullName>
    </submittedName>
</protein>
<dbReference type="GO" id="GO:0004553">
    <property type="term" value="F:hydrolase activity, hydrolyzing O-glycosyl compounds"/>
    <property type="evidence" value="ECO:0007669"/>
    <property type="project" value="InterPro"/>
</dbReference>
<evidence type="ECO:0000256" key="7">
    <source>
        <dbReference type="RuleBase" id="RU361187"/>
    </source>
</evidence>
<evidence type="ECO:0000256" key="3">
    <source>
        <dbReference type="ARBA" id="ARBA00022801"/>
    </source>
</evidence>
<sequence>MGGRRKQIRVIKKMLLLGAICAALAGCSSGNGQSETQQMYQNPVYEPVLADPSILKAEDGYYYAYGTEDAWGDDSETKLVPIVRSKDLTEWEYIGEAFKEKPDWKGSGSIWAPDTHHFRDSYYLYYSLSVWGDSNPGIGVAVSDTPEGPFEDKGKLFTSEEIGVDNSIDPFFYQEDDQAYLVWGSFHGIYGVELADDGLSVQGEPFEIAGTDYEAPYMVKRDSQYYFFGSKGSCCEGENSSYHVAVGRSDSFTGPYVDQEGKLLTENGGTTILDADTESKFAGPGHNAIITDEAGKDWMVYHAIEKEDPLLWSGASRRPLMIDPINWEDGWPVVRDGRPSEERQEAPVIE</sequence>
<accession>A0A1G9RTB3</accession>
<evidence type="ECO:0000256" key="4">
    <source>
        <dbReference type="ARBA" id="ARBA00023295"/>
    </source>
</evidence>
<evidence type="ECO:0000313" key="9">
    <source>
        <dbReference type="EMBL" id="SDM26423.1"/>
    </source>
</evidence>
<comment type="similarity">
    <text evidence="2 7">Belongs to the glycosyl hydrolase 43 family.</text>
</comment>
<evidence type="ECO:0000256" key="2">
    <source>
        <dbReference type="ARBA" id="ARBA00009865"/>
    </source>
</evidence>
<dbReference type="InterPro" id="IPR050727">
    <property type="entry name" value="GH43_arabinanases"/>
</dbReference>
<dbReference type="CDD" id="cd18616">
    <property type="entry name" value="GH43_ABN-like"/>
    <property type="match status" value="1"/>
</dbReference>
<dbReference type="GO" id="GO:0005975">
    <property type="term" value="P:carbohydrate metabolic process"/>
    <property type="evidence" value="ECO:0007669"/>
    <property type="project" value="InterPro"/>
</dbReference>
<feature type="active site" description="Proton acceptor" evidence="5">
    <location>
        <position position="51"/>
    </location>
</feature>
<keyword evidence="8" id="KW-0732">Signal</keyword>
<dbReference type="AlphaFoldDB" id="A0A1G9RTB3"/>
<feature type="chain" id="PRO_5038507739" evidence="8">
    <location>
        <begin position="26"/>
        <end position="350"/>
    </location>
</feature>
<dbReference type="PANTHER" id="PTHR43301:SF3">
    <property type="entry name" value="ARABINAN ENDO-1,5-ALPHA-L-ARABINOSIDASE A-RELATED"/>
    <property type="match status" value="1"/>
</dbReference>
<dbReference type="InterPro" id="IPR006710">
    <property type="entry name" value="Glyco_hydro_43"/>
</dbReference>
<dbReference type="InterPro" id="IPR023296">
    <property type="entry name" value="Glyco_hydro_beta-prop_sf"/>
</dbReference>
<dbReference type="Gene3D" id="2.115.10.20">
    <property type="entry name" value="Glycosyl hydrolase domain, family 43"/>
    <property type="match status" value="1"/>
</dbReference>
<evidence type="ECO:0000256" key="1">
    <source>
        <dbReference type="ARBA" id="ARBA00004834"/>
    </source>
</evidence>
<reference evidence="10" key="1">
    <citation type="submission" date="2016-10" db="EMBL/GenBank/DDBJ databases">
        <authorList>
            <person name="Varghese N."/>
            <person name="Submissions S."/>
        </authorList>
    </citation>
    <scope>NUCLEOTIDE SEQUENCE [LARGE SCALE GENOMIC DNA]</scope>
    <source>
        <strain evidence="10">CGMCC 1.6199</strain>
    </source>
</reference>
<comment type="pathway">
    <text evidence="1">Glycan metabolism; L-arabinan degradation.</text>
</comment>
<dbReference type="Pfam" id="PF04616">
    <property type="entry name" value="Glyco_hydro_43"/>
    <property type="match status" value="1"/>
</dbReference>
<evidence type="ECO:0000256" key="5">
    <source>
        <dbReference type="PIRSR" id="PIRSR606710-1"/>
    </source>
</evidence>
<dbReference type="PROSITE" id="PS51257">
    <property type="entry name" value="PROKAR_LIPOPROTEIN"/>
    <property type="match status" value="1"/>
</dbReference>
<keyword evidence="4 7" id="KW-0326">Glycosidase</keyword>
<feature type="active site" description="Proton donor" evidence="5">
    <location>
        <position position="214"/>
    </location>
</feature>
<evidence type="ECO:0000313" key="10">
    <source>
        <dbReference type="Proteomes" id="UP000182347"/>
    </source>
</evidence>
<dbReference type="SUPFAM" id="SSF75005">
    <property type="entry name" value="Arabinanase/levansucrase/invertase"/>
    <property type="match status" value="1"/>
</dbReference>
<organism evidence="9 10">
    <name type="scientific">Sediminibacillus halophilus</name>
    <dbReference type="NCBI Taxonomy" id="482461"/>
    <lineage>
        <taxon>Bacteria</taxon>
        <taxon>Bacillati</taxon>
        <taxon>Bacillota</taxon>
        <taxon>Bacilli</taxon>
        <taxon>Bacillales</taxon>
        <taxon>Bacillaceae</taxon>
        <taxon>Sediminibacillus</taxon>
    </lineage>
</organism>
<evidence type="ECO:0000256" key="8">
    <source>
        <dbReference type="SAM" id="SignalP"/>
    </source>
</evidence>
<feature type="signal peptide" evidence="8">
    <location>
        <begin position="1"/>
        <end position="25"/>
    </location>
</feature>
<dbReference type="STRING" id="482461.SAMN05216244_2125"/>
<dbReference type="EMBL" id="FNHF01000002">
    <property type="protein sequence ID" value="SDM26423.1"/>
    <property type="molecule type" value="Genomic_DNA"/>
</dbReference>
<evidence type="ECO:0000256" key="6">
    <source>
        <dbReference type="PIRSR" id="PIRSR606710-2"/>
    </source>
</evidence>
<keyword evidence="3 7" id="KW-0378">Hydrolase</keyword>